<dbReference type="RefSeq" id="WP_310799835.1">
    <property type="nucleotide sequence ID" value="NZ_CP123872.1"/>
</dbReference>
<reference evidence="13" key="1">
    <citation type="submission" date="2023-04" db="EMBL/GenBank/DDBJ databases">
        <title>Complete genome sequence of Temperatibacter marinus.</title>
        <authorList>
            <person name="Rong J.-C."/>
            <person name="Yi M.-L."/>
            <person name="Zhao Q."/>
        </authorList>
    </citation>
    <scope>NUCLEOTIDE SEQUENCE</scope>
    <source>
        <strain evidence="13">NBRC 110045</strain>
    </source>
</reference>
<dbReference type="KEGG" id="tmk:QGN29_06235"/>
<dbReference type="NCBIfam" id="TIGR00211">
    <property type="entry name" value="glyS"/>
    <property type="match status" value="1"/>
</dbReference>
<evidence type="ECO:0000313" key="14">
    <source>
        <dbReference type="Proteomes" id="UP001268683"/>
    </source>
</evidence>
<protein>
    <recommendedName>
        <fullName evidence="11">Glycine--tRNA ligase beta subunit</fullName>
        <ecNumber evidence="11">6.1.1.14</ecNumber>
    </recommendedName>
    <alternativeName>
        <fullName evidence="11">Glycyl-tRNA synthetase beta subunit</fullName>
        <shortName evidence="11">GlyRS</shortName>
    </alternativeName>
</protein>
<comment type="similarity">
    <text evidence="2 11">Belongs to the class-II aminoacyl-tRNA synthetase family.</text>
</comment>
<keyword evidence="5 11" id="KW-0436">Ligase</keyword>
<keyword evidence="7 11" id="KW-0067">ATP-binding</keyword>
<comment type="subcellular location">
    <subcellularLocation>
        <location evidence="1 11">Cytoplasm</location>
    </subcellularLocation>
</comment>
<dbReference type="PANTHER" id="PTHR30075:SF2">
    <property type="entry name" value="GLYCINE--TRNA LIGASE, CHLOROPLASTIC_MITOCHONDRIAL 2"/>
    <property type="match status" value="1"/>
</dbReference>
<dbReference type="Pfam" id="PF05746">
    <property type="entry name" value="DALR_1"/>
    <property type="match status" value="1"/>
</dbReference>
<accession>A0AA52EL17</accession>
<dbReference type="GO" id="GO:0006420">
    <property type="term" value="P:arginyl-tRNA aminoacylation"/>
    <property type="evidence" value="ECO:0007669"/>
    <property type="project" value="InterPro"/>
</dbReference>
<keyword evidence="6 11" id="KW-0547">Nucleotide-binding</keyword>
<sequence>MTQELLIELFSEEIPARMQQKAGEDFRRLMADELKAAGLTFGAMDAFTTPRRLTLVVRDLPAQTPDTREERKGPATAAPEKAVEGFLRGAGVTRDDCEIREVKGREFLFAIIEKKGVQTTEVIAAALTKIIRNFPWPKSQRWGAGNLRWVRPLQNILCLYGGTAVELSLDELTSSTKTFGHRFLAPEWFDVADFADYEAKLLAHKVMLRPSDRAAMIAEAAESLASDTGLTWVEDKGLLQEVSGLVEWPVPLMGSFDPAFLDVPEEVLILTMKKDQKYFVLRDMKGQLAPHFITISNLEATDGGTAIAEGNARVIAARLADAKFFWEQDLKGRLDDLLPALKEIIFHIDLGTVHERVERMKAVASSLAERCGADASDAVRAAELSKADLTSNMVYEFPEVQGVMGRYYAQKQGESEAVADALRDHYAPAGPSDDCPSAPVSIAVALAEKLDTLVGFFGIEQKPTGSKDPYALRRAALGVIRLITENDIRLNLAPSFEAVKCEFSCDLAPLDDLLAFFMDRLKVQQKEKGVRFDVIDAVAALGGDDLVDILNRVNALQSFLATEDGSNLVAGYKRANNILKKAAAENGLAGQGTTEAEAALYDALEAAATPVASSLDSEDYAAVMSALASLRGPIDQFFEDVMVNSEVDSERQNRLALLASFVANVNKVADFTQLEG</sequence>
<dbReference type="PANTHER" id="PTHR30075">
    <property type="entry name" value="GLYCYL-TRNA SYNTHETASE"/>
    <property type="match status" value="1"/>
</dbReference>
<keyword evidence="8 11" id="KW-0648">Protein biosynthesis</keyword>
<dbReference type="InterPro" id="IPR008909">
    <property type="entry name" value="DALR_anticod-bd"/>
</dbReference>
<evidence type="ECO:0000256" key="3">
    <source>
        <dbReference type="ARBA" id="ARBA00011209"/>
    </source>
</evidence>
<keyword evidence="14" id="KW-1185">Reference proteome</keyword>
<dbReference type="SUPFAM" id="SSF109604">
    <property type="entry name" value="HD-domain/PDEase-like"/>
    <property type="match status" value="1"/>
</dbReference>
<dbReference type="Pfam" id="PF02092">
    <property type="entry name" value="tRNA_synt_2f"/>
    <property type="match status" value="1"/>
</dbReference>
<feature type="domain" description="DALR anticodon binding" evidence="12">
    <location>
        <begin position="571"/>
        <end position="660"/>
    </location>
</feature>
<evidence type="ECO:0000259" key="12">
    <source>
        <dbReference type="Pfam" id="PF05746"/>
    </source>
</evidence>
<dbReference type="GO" id="GO:0004814">
    <property type="term" value="F:arginine-tRNA ligase activity"/>
    <property type="evidence" value="ECO:0007669"/>
    <property type="project" value="InterPro"/>
</dbReference>
<name>A0AA52EL17_9PROT</name>
<dbReference type="GO" id="GO:0004820">
    <property type="term" value="F:glycine-tRNA ligase activity"/>
    <property type="evidence" value="ECO:0007669"/>
    <property type="project" value="UniProtKB-UniRule"/>
</dbReference>
<keyword evidence="9 11" id="KW-0030">Aminoacyl-tRNA synthetase</keyword>
<dbReference type="GO" id="GO:0005829">
    <property type="term" value="C:cytosol"/>
    <property type="evidence" value="ECO:0007669"/>
    <property type="project" value="TreeGrafter"/>
</dbReference>
<evidence type="ECO:0000256" key="6">
    <source>
        <dbReference type="ARBA" id="ARBA00022741"/>
    </source>
</evidence>
<evidence type="ECO:0000256" key="8">
    <source>
        <dbReference type="ARBA" id="ARBA00022917"/>
    </source>
</evidence>
<evidence type="ECO:0000256" key="5">
    <source>
        <dbReference type="ARBA" id="ARBA00022598"/>
    </source>
</evidence>
<dbReference type="Proteomes" id="UP001268683">
    <property type="component" value="Chromosome"/>
</dbReference>
<dbReference type="InterPro" id="IPR015944">
    <property type="entry name" value="Gly-tRNA-synth_bsu"/>
</dbReference>
<dbReference type="EC" id="6.1.1.14" evidence="11"/>
<evidence type="ECO:0000313" key="13">
    <source>
        <dbReference type="EMBL" id="WND03971.1"/>
    </source>
</evidence>
<evidence type="ECO:0000256" key="1">
    <source>
        <dbReference type="ARBA" id="ARBA00004496"/>
    </source>
</evidence>
<evidence type="ECO:0000256" key="9">
    <source>
        <dbReference type="ARBA" id="ARBA00023146"/>
    </source>
</evidence>
<gene>
    <name evidence="11 13" type="primary">glyS</name>
    <name evidence="13" type="ORF">QGN29_06235</name>
</gene>
<evidence type="ECO:0000256" key="7">
    <source>
        <dbReference type="ARBA" id="ARBA00022840"/>
    </source>
</evidence>
<dbReference type="AlphaFoldDB" id="A0AA52EL17"/>
<dbReference type="PROSITE" id="PS50861">
    <property type="entry name" value="AA_TRNA_LIGASE_II_GLYAB"/>
    <property type="match status" value="1"/>
</dbReference>
<keyword evidence="4 11" id="KW-0963">Cytoplasm</keyword>
<proteinExistence type="inferred from homology"/>
<organism evidence="13 14">
    <name type="scientific">Temperatibacter marinus</name>
    <dbReference type="NCBI Taxonomy" id="1456591"/>
    <lineage>
        <taxon>Bacteria</taxon>
        <taxon>Pseudomonadati</taxon>
        <taxon>Pseudomonadota</taxon>
        <taxon>Alphaproteobacteria</taxon>
        <taxon>Kordiimonadales</taxon>
        <taxon>Temperatibacteraceae</taxon>
        <taxon>Temperatibacter</taxon>
    </lineage>
</organism>
<evidence type="ECO:0000256" key="10">
    <source>
        <dbReference type="ARBA" id="ARBA00047937"/>
    </source>
</evidence>
<dbReference type="PRINTS" id="PR01045">
    <property type="entry name" value="TRNASYNTHGB"/>
</dbReference>
<dbReference type="EMBL" id="CP123872">
    <property type="protein sequence ID" value="WND03971.1"/>
    <property type="molecule type" value="Genomic_DNA"/>
</dbReference>
<comment type="subunit">
    <text evidence="3 11">Tetramer of two alpha and two beta subunits.</text>
</comment>
<dbReference type="HAMAP" id="MF_00255">
    <property type="entry name" value="Gly_tRNA_synth_beta"/>
    <property type="match status" value="1"/>
</dbReference>
<comment type="catalytic activity">
    <reaction evidence="10 11">
        <text>tRNA(Gly) + glycine + ATP = glycyl-tRNA(Gly) + AMP + diphosphate</text>
        <dbReference type="Rhea" id="RHEA:16013"/>
        <dbReference type="Rhea" id="RHEA-COMP:9664"/>
        <dbReference type="Rhea" id="RHEA-COMP:9683"/>
        <dbReference type="ChEBI" id="CHEBI:30616"/>
        <dbReference type="ChEBI" id="CHEBI:33019"/>
        <dbReference type="ChEBI" id="CHEBI:57305"/>
        <dbReference type="ChEBI" id="CHEBI:78442"/>
        <dbReference type="ChEBI" id="CHEBI:78522"/>
        <dbReference type="ChEBI" id="CHEBI:456215"/>
        <dbReference type="EC" id="6.1.1.14"/>
    </reaction>
</comment>
<evidence type="ECO:0000256" key="11">
    <source>
        <dbReference type="HAMAP-Rule" id="MF_00255"/>
    </source>
</evidence>
<evidence type="ECO:0000256" key="4">
    <source>
        <dbReference type="ARBA" id="ARBA00022490"/>
    </source>
</evidence>
<dbReference type="InterPro" id="IPR006194">
    <property type="entry name" value="Gly-tRNA-synth_heterodimer"/>
</dbReference>
<evidence type="ECO:0000256" key="2">
    <source>
        <dbReference type="ARBA" id="ARBA00008226"/>
    </source>
</evidence>
<dbReference type="GO" id="GO:0005524">
    <property type="term" value="F:ATP binding"/>
    <property type="evidence" value="ECO:0007669"/>
    <property type="project" value="UniProtKB-UniRule"/>
</dbReference>
<dbReference type="GO" id="GO:0006426">
    <property type="term" value="P:glycyl-tRNA aminoacylation"/>
    <property type="evidence" value="ECO:0007669"/>
    <property type="project" value="UniProtKB-UniRule"/>
</dbReference>